<comment type="caution">
    <text evidence="3">The sequence shown here is derived from an EMBL/GenBank/DDBJ whole genome shotgun (WGS) entry which is preliminary data.</text>
</comment>
<feature type="transmembrane region" description="Helical" evidence="2">
    <location>
        <begin position="229"/>
        <end position="248"/>
    </location>
</feature>
<evidence type="ECO:0000256" key="2">
    <source>
        <dbReference type="SAM" id="Phobius"/>
    </source>
</evidence>
<proteinExistence type="predicted"/>
<feature type="compositionally biased region" description="Polar residues" evidence="1">
    <location>
        <begin position="14"/>
        <end position="29"/>
    </location>
</feature>
<dbReference type="Proteomes" id="UP001321473">
    <property type="component" value="Unassembled WGS sequence"/>
</dbReference>
<accession>A0AAQ4FLB2</accession>
<feature type="region of interest" description="Disordered" evidence="1">
    <location>
        <begin position="1"/>
        <end position="94"/>
    </location>
</feature>
<evidence type="ECO:0000313" key="3">
    <source>
        <dbReference type="EMBL" id="KAK8787950.1"/>
    </source>
</evidence>
<protein>
    <submittedName>
        <fullName evidence="3">Uncharacterized protein</fullName>
    </submittedName>
</protein>
<organism evidence="3 4">
    <name type="scientific">Amblyomma americanum</name>
    <name type="common">Lone star tick</name>
    <dbReference type="NCBI Taxonomy" id="6943"/>
    <lineage>
        <taxon>Eukaryota</taxon>
        <taxon>Metazoa</taxon>
        <taxon>Ecdysozoa</taxon>
        <taxon>Arthropoda</taxon>
        <taxon>Chelicerata</taxon>
        <taxon>Arachnida</taxon>
        <taxon>Acari</taxon>
        <taxon>Parasitiformes</taxon>
        <taxon>Ixodida</taxon>
        <taxon>Ixodoidea</taxon>
        <taxon>Ixodidae</taxon>
        <taxon>Amblyomminae</taxon>
        <taxon>Amblyomma</taxon>
    </lineage>
</organism>
<name>A0AAQ4FLB2_AMBAM</name>
<reference evidence="3 4" key="1">
    <citation type="journal article" date="2023" name="Arcadia Sci">
        <title>De novo assembly of a long-read Amblyomma americanum tick genome.</title>
        <authorList>
            <person name="Chou S."/>
            <person name="Poskanzer K.E."/>
            <person name="Rollins M."/>
            <person name="Thuy-Boun P.S."/>
        </authorList>
    </citation>
    <scope>NUCLEOTIDE SEQUENCE [LARGE SCALE GENOMIC DNA]</scope>
    <source>
        <strain evidence="3">F_SG_1</strain>
        <tissue evidence="3">Salivary glands</tissue>
    </source>
</reference>
<keyword evidence="2" id="KW-1133">Transmembrane helix</keyword>
<dbReference type="AlphaFoldDB" id="A0AAQ4FLB2"/>
<sequence>MLKPQLPLAPHSQDLLTQTANQAVQSAPASRTRRDTSPFLEVAADTPNQREPQQTSTTPGVATPAPLPSSDPPDGKAEVRAPSPPSAQTRFPISSSPQPVLVMEVAGAPSVQQVEQGTIAESPGQATFSKSYTLLGVTTGARSDTAYDTDMHTRPLGGGSALLPAHNWRIRRTGPPSPYVADGVEQRIRMAFTWCAWLWAHAYAAWIAWRAWVLHEPVSPVTGGACSHVLFLAAMFGSVSLITGATLLRETRAWAVAKDGLEAASDYGAAALEALAFLRP</sequence>
<feature type="compositionally biased region" description="Polar residues" evidence="1">
    <location>
        <begin position="46"/>
        <end position="60"/>
    </location>
</feature>
<keyword evidence="2" id="KW-0812">Transmembrane</keyword>
<dbReference type="EMBL" id="JARKHS020001257">
    <property type="protein sequence ID" value="KAK8787950.1"/>
    <property type="molecule type" value="Genomic_DNA"/>
</dbReference>
<keyword evidence="2" id="KW-0472">Membrane</keyword>
<evidence type="ECO:0000313" key="4">
    <source>
        <dbReference type="Proteomes" id="UP001321473"/>
    </source>
</evidence>
<gene>
    <name evidence="3" type="ORF">V5799_022276</name>
</gene>
<keyword evidence="4" id="KW-1185">Reference proteome</keyword>
<evidence type="ECO:0000256" key="1">
    <source>
        <dbReference type="SAM" id="MobiDB-lite"/>
    </source>
</evidence>
<feature type="transmembrane region" description="Helical" evidence="2">
    <location>
        <begin position="191"/>
        <end position="209"/>
    </location>
</feature>